<name>A0A1X7J7C0_9FLAO</name>
<evidence type="ECO:0008006" key="3">
    <source>
        <dbReference type="Google" id="ProtNLM"/>
    </source>
</evidence>
<gene>
    <name evidence="1" type="ORF">SAMN03080602_01463</name>
</gene>
<dbReference type="Proteomes" id="UP000193420">
    <property type="component" value="Unassembled WGS sequence"/>
</dbReference>
<dbReference type="AlphaFoldDB" id="A0A1X7J7C0"/>
<dbReference type="STRING" id="188872.SAMN03080602_01463"/>
<accession>A0A1X7J7C0</accession>
<evidence type="ECO:0000313" key="1">
    <source>
        <dbReference type="EMBL" id="SMG23614.1"/>
    </source>
</evidence>
<dbReference type="OrthoDB" id="9846765at2"/>
<sequence length="207" mass="24863">MIKHKRRPKQDFDINYRAIRRSNLNEGQQNILMSTLEFHQDNCKLEYNNMLNSDLITVARQSESTMLKNRKILEQEKYFTLNKVRTGKSFVLQYRFNWTKLLKLEFIKSNKIEPSEFSPKFAKKVNKQEPTPKEGELLTMKNRDLLQDDTYYQVNQFHLDKEENRWGSPILLRNDGKTIKRLIKSQENIAKRDAPREQEYIYKGKIK</sequence>
<proteinExistence type="predicted"/>
<evidence type="ECO:0000313" key="2">
    <source>
        <dbReference type="Proteomes" id="UP000193420"/>
    </source>
</evidence>
<dbReference type="EMBL" id="FXAO01000003">
    <property type="protein sequence ID" value="SMG23614.1"/>
    <property type="molecule type" value="Genomic_DNA"/>
</dbReference>
<reference evidence="2" key="1">
    <citation type="submission" date="2017-04" db="EMBL/GenBank/DDBJ databases">
        <authorList>
            <person name="Varghese N."/>
            <person name="Submissions S."/>
        </authorList>
    </citation>
    <scope>NUCLEOTIDE SEQUENCE [LARGE SCALE GENOMIC DNA]</scope>
    <source>
        <strain evidence="2">DSM 19835</strain>
    </source>
</reference>
<keyword evidence="2" id="KW-1185">Reference proteome</keyword>
<protein>
    <recommendedName>
        <fullName evidence="3">Helix-turn-helix domain-containing protein</fullName>
    </recommendedName>
</protein>
<dbReference type="RefSeq" id="WP_085497643.1">
    <property type="nucleotide sequence ID" value="NZ_FXAO01000003.1"/>
</dbReference>
<organism evidence="1 2">
    <name type="scientific">Arenibacter troitsensis</name>
    <dbReference type="NCBI Taxonomy" id="188872"/>
    <lineage>
        <taxon>Bacteria</taxon>
        <taxon>Pseudomonadati</taxon>
        <taxon>Bacteroidota</taxon>
        <taxon>Flavobacteriia</taxon>
        <taxon>Flavobacteriales</taxon>
        <taxon>Flavobacteriaceae</taxon>
        <taxon>Arenibacter</taxon>
    </lineage>
</organism>